<dbReference type="EMBL" id="FM162591">
    <property type="protein sequence ID" value="CAQ85705.1"/>
    <property type="molecule type" value="Genomic_DNA"/>
</dbReference>
<dbReference type="AlphaFoldDB" id="C7BL30"/>
<sequence>MPILALREKQQIEMIEKIFRKFQFWIKIGARKKPNALILNKKIIFYVKNKIKKESRALS</sequence>
<gene>
    <name evidence="1" type="ordered locus">PAU_03617</name>
</gene>
<evidence type="ECO:0000313" key="2">
    <source>
        <dbReference type="Proteomes" id="UP000002747"/>
    </source>
</evidence>
<proteinExistence type="predicted"/>
<name>C7BL30_PHOAA</name>
<organism evidence="1 2">
    <name type="scientific">Photorhabdus asymbiotica subsp. asymbiotica (strain ATCC 43949 / 3105-77)</name>
    <name type="common">Xenorhabdus luminescens (strain 2)</name>
    <dbReference type="NCBI Taxonomy" id="553480"/>
    <lineage>
        <taxon>Bacteria</taxon>
        <taxon>Pseudomonadati</taxon>
        <taxon>Pseudomonadota</taxon>
        <taxon>Gammaproteobacteria</taxon>
        <taxon>Enterobacterales</taxon>
        <taxon>Morganellaceae</taxon>
        <taxon>Photorhabdus</taxon>
    </lineage>
</organism>
<evidence type="ECO:0000313" key="1">
    <source>
        <dbReference type="EMBL" id="CAQ85705.1"/>
    </source>
</evidence>
<dbReference type="KEGG" id="pay:PAU_03617"/>
<protein>
    <submittedName>
        <fullName evidence="1">Uncharacterized protein</fullName>
    </submittedName>
</protein>
<dbReference type="Proteomes" id="UP000002747">
    <property type="component" value="Chromosome"/>
</dbReference>
<accession>C7BL30</accession>
<reference evidence="1 2" key="1">
    <citation type="journal article" date="2009" name="BMC Genomics">
        <title>Comparative genomics of the emerging human pathogen Photorhabdus asymbiotica with the insect pathogen Photorhabdus luminescens.</title>
        <authorList>
            <person name="Wilkinson P."/>
            <person name="Waterfield N.R."/>
            <person name="Crossman L."/>
            <person name="Corton C."/>
            <person name="Sanchez-Contreras M."/>
            <person name="Vlisidou I."/>
            <person name="Barron A."/>
            <person name="Bignell A."/>
            <person name="Clark L."/>
            <person name="Ormond D."/>
            <person name="Mayho M."/>
            <person name="Bason N."/>
            <person name="Smith F."/>
            <person name="Simmonds M."/>
            <person name="Churcher C."/>
            <person name="Harris D."/>
            <person name="Thompson N.R."/>
            <person name="Quail M."/>
            <person name="Parkhill J."/>
            <person name="ffrench-Constant R.H."/>
        </authorList>
    </citation>
    <scope>NUCLEOTIDE SEQUENCE [LARGE SCALE GENOMIC DNA]</scope>
    <source>
        <strain evidence="2">ATCC 43949 / 3105-77</strain>
    </source>
</reference>